<keyword evidence="8" id="KW-1185">Reference proteome</keyword>
<keyword evidence="3" id="KW-0624">Polysaccharide degradation</keyword>
<organism evidence="7 8">
    <name type="scientific">Actinoplanes subglobosus</name>
    <dbReference type="NCBI Taxonomy" id="1547892"/>
    <lineage>
        <taxon>Bacteria</taxon>
        <taxon>Bacillati</taxon>
        <taxon>Actinomycetota</taxon>
        <taxon>Actinomycetes</taxon>
        <taxon>Micromonosporales</taxon>
        <taxon>Micromonosporaceae</taxon>
        <taxon>Actinoplanes</taxon>
    </lineage>
</organism>
<dbReference type="SMART" id="SM00060">
    <property type="entry name" value="FN3"/>
    <property type="match status" value="3"/>
</dbReference>
<keyword evidence="2" id="KW-0378">Hydrolase</keyword>
<evidence type="ECO:0000256" key="5">
    <source>
        <dbReference type="SAM" id="SignalP"/>
    </source>
</evidence>
<dbReference type="InterPro" id="IPR013783">
    <property type="entry name" value="Ig-like_fold"/>
</dbReference>
<evidence type="ECO:0000259" key="6">
    <source>
        <dbReference type="PROSITE" id="PS50853"/>
    </source>
</evidence>
<dbReference type="Proteomes" id="UP001595867">
    <property type="component" value="Unassembled WGS sequence"/>
</dbReference>
<evidence type="ECO:0000256" key="2">
    <source>
        <dbReference type="ARBA" id="ARBA00023295"/>
    </source>
</evidence>
<feature type="domain" description="Fibronectin type-III" evidence="6">
    <location>
        <begin position="557"/>
        <end position="651"/>
    </location>
</feature>
<evidence type="ECO:0000256" key="1">
    <source>
        <dbReference type="ARBA" id="ARBA00022737"/>
    </source>
</evidence>
<keyword evidence="2" id="KW-0326">Glycosidase</keyword>
<keyword evidence="5" id="KW-0732">Signal</keyword>
<dbReference type="PROSITE" id="PS50853">
    <property type="entry name" value="FN3"/>
    <property type="match status" value="3"/>
</dbReference>
<dbReference type="CDD" id="cd00063">
    <property type="entry name" value="FN3"/>
    <property type="match status" value="3"/>
</dbReference>
<name>A0ABV8J983_9ACTN</name>
<accession>A0ABV8J983</accession>
<dbReference type="PANTHER" id="PTHR13817">
    <property type="entry name" value="TITIN"/>
    <property type="match status" value="1"/>
</dbReference>
<keyword evidence="3" id="KW-0119">Carbohydrate metabolism</keyword>
<feature type="chain" id="PRO_5045219839" evidence="5">
    <location>
        <begin position="32"/>
        <end position="651"/>
    </location>
</feature>
<keyword evidence="1" id="KW-0677">Repeat</keyword>
<evidence type="ECO:0000313" key="8">
    <source>
        <dbReference type="Proteomes" id="UP001595867"/>
    </source>
</evidence>
<feature type="region of interest" description="Disordered" evidence="4">
    <location>
        <begin position="424"/>
        <end position="488"/>
    </location>
</feature>
<dbReference type="PANTHER" id="PTHR13817:SF151">
    <property type="entry name" value="TITIN"/>
    <property type="match status" value="1"/>
</dbReference>
<feature type="signal peptide" evidence="5">
    <location>
        <begin position="1"/>
        <end position="31"/>
    </location>
</feature>
<dbReference type="SUPFAM" id="SSF49265">
    <property type="entry name" value="Fibronectin type III"/>
    <property type="match status" value="2"/>
</dbReference>
<reference evidence="8" key="1">
    <citation type="journal article" date="2019" name="Int. J. Syst. Evol. Microbiol.">
        <title>The Global Catalogue of Microorganisms (GCM) 10K type strain sequencing project: providing services to taxonomists for standard genome sequencing and annotation.</title>
        <authorList>
            <consortium name="The Broad Institute Genomics Platform"/>
            <consortium name="The Broad Institute Genome Sequencing Center for Infectious Disease"/>
            <person name="Wu L."/>
            <person name="Ma J."/>
        </authorList>
    </citation>
    <scope>NUCLEOTIDE SEQUENCE [LARGE SCALE GENOMIC DNA]</scope>
    <source>
        <strain evidence="8">TBRC 5832</strain>
    </source>
</reference>
<dbReference type="RefSeq" id="WP_378072437.1">
    <property type="nucleotide sequence ID" value="NZ_JBHSBL010000028.1"/>
</dbReference>
<dbReference type="InterPro" id="IPR036116">
    <property type="entry name" value="FN3_sf"/>
</dbReference>
<comment type="caution">
    <text evidence="7">The sequence shown here is derived from an EMBL/GenBank/DDBJ whole genome shotgun (WGS) entry which is preliminary data.</text>
</comment>
<feature type="domain" description="Fibronectin type-III" evidence="6">
    <location>
        <begin position="460"/>
        <end position="556"/>
    </location>
</feature>
<dbReference type="EMBL" id="JBHSBL010000028">
    <property type="protein sequence ID" value="MFC4071562.1"/>
    <property type="molecule type" value="Genomic_DNA"/>
</dbReference>
<evidence type="ECO:0000313" key="7">
    <source>
        <dbReference type="EMBL" id="MFC4071562.1"/>
    </source>
</evidence>
<dbReference type="Pfam" id="PF00041">
    <property type="entry name" value="fn3"/>
    <property type="match status" value="3"/>
</dbReference>
<protein>
    <submittedName>
        <fullName evidence="7">Fibronectin type III domain-containing protein</fullName>
    </submittedName>
</protein>
<feature type="domain" description="Fibronectin type-III" evidence="6">
    <location>
        <begin position="327"/>
        <end position="424"/>
    </location>
</feature>
<evidence type="ECO:0000256" key="4">
    <source>
        <dbReference type="SAM" id="MobiDB-lite"/>
    </source>
</evidence>
<proteinExistence type="predicted"/>
<sequence>MPAIRKPSRRAALTAASALLFAGFPAVPAHADTPEDLPAGVWDSSCADAAAVYCVQDATILPLSGGGPQSPAALGLTLTVQTVSDGFGDWIDWSLTGLDGQPAAIRNGTVHLVINTGTYLPRYTDAVARSGLLAFRSTDYDGANLLNIFGSPTVVHWNSDADCTAGVSCGGVHSMAGQPRNVFQGRTQDLEGMPVGYLTAFDGAVVTSDIQARPVLPAHDPGGDPPLSFGAFGNPQLTAAGAAVRNNLQVFLPPVYFTSAGTTPSAAAAVGFDVVASGDPDRHPLAISGVQGGGIRMDLMDLGIGSEMSPLTVHYRPTPSGTWGMSAPSAPRMVSATGTAGGATVRWSAPALSNGAPVSGYRVRAWTQSSGGTIAASCETTLLTCALSELTVGGIYHVAISAVNAFGEGTPAARVAVAAVVPESPAEPPVDPSPSPSPSPTPSVEPSPTPEPSPSAEPVVPSAPGPVRLTPGPRRLTVNWSAPGRDGGAPITGYTAHAYRTTARGVPVASCESGGGVRSCTLTGLGGERLYVAVSAVNSAGRGPEAPTMPAATAWIPPGTPVNVSVTSSRGRVTGEWQAPAKNGGTPITGYRAELSDASGLVARCTNKPAFRDCAFRSGLTVGRTYSLRVFAVNAAGVSVPSEPIRIKVRG</sequence>
<gene>
    <name evidence="7" type="ORF">ACFO0C_42060</name>
</gene>
<dbReference type="Gene3D" id="2.60.40.10">
    <property type="entry name" value="Immunoglobulins"/>
    <property type="match status" value="3"/>
</dbReference>
<evidence type="ECO:0000256" key="3">
    <source>
        <dbReference type="ARBA" id="ARBA00023326"/>
    </source>
</evidence>
<feature type="compositionally biased region" description="Pro residues" evidence="4">
    <location>
        <begin position="425"/>
        <end position="455"/>
    </location>
</feature>
<dbReference type="InterPro" id="IPR050964">
    <property type="entry name" value="Striated_Muscle_Regulatory"/>
</dbReference>
<dbReference type="InterPro" id="IPR003961">
    <property type="entry name" value="FN3_dom"/>
</dbReference>